<keyword evidence="1" id="KW-0812">Transmembrane</keyword>
<dbReference type="PANTHER" id="PTHR30093">
    <property type="entry name" value="GENERAL SECRETION PATHWAY PROTEIN G"/>
    <property type="match status" value="1"/>
</dbReference>
<reference evidence="3 4" key="1">
    <citation type="submission" date="2019-02" db="EMBL/GenBank/DDBJ databases">
        <title>Deep-cultivation of Planctomycetes and their phenomic and genomic characterization uncovers novel biology.</title>
        <authorList>
            <person name="Wiegand S."/>
            <person name="Jogler M."/>
            <person name="Boedeker C."/>
            <person name="Pinto D."/>
            <person name="Vollmers J."/>
            <person name="Rivas-Marin E."/>
            <person name="Kohn T."/>
            <person name="Peeters S.H."/>
            <person name="Heuer A."/>
            <person name="Rast P."/>
            <person name="Oberbeckmann S."/>
            <person name="Bunk B."/>
            <person name="Jeske O."/>
            <person name="Meyerdierks A."/>
            <person name="Storesund J.E."/>
            <person name="Kallscheuer N."/>
            <person name="Luecker S."/>
            <person name="Lage O.M."/>
            <person name="Pohl T."/>
            <person name="Merkel B.J."/>
            <person name="Hornburger P."/>
            <person name="Mueller R.-W."/>
            <person name="Bruemmer F."/>
            <person name="Labrenz M."/>
            <person name="Spormann A.M."/>
            <person name="Op den Camp H."/>
            <person name="Overmann J."/>
            <person name="Amann R."/>
            <person name="Jetten M.S.M."/>
            <person name="Mascher T."/>
            <person name="Medema M.H."/>
            <person name="Devos D.P."/>
            <person name="Kaster A.-K."/>
            <person name="Ovreas L."/>
            <person name="Rohde M."/>
            <person name="Galperin M.Y."/>
            <person name="Jogler C."/>
        </authorList>
    </citation>
    <scope>NUCLEOTIDE SEQUENCE [LARGE SCALE GENOMIC DNA]</scope>
    <source>
        <strain evidence="3 4">ETA_A1</strain>
    </source>
</reference>
<dbReference type="OrthoDB" id="261495at2"/>
<dbReference type="RefSeq" id="WP_145244723.1">
    <property type="nucleotide sequence ID" value="NZ_CP036273.1"/>
</dbReference>
<evidence type="ECO:0000256" key="1">
    <source>
        <dbReference type="SAM" id="Phobius"/>
    </source>
</evidence>
<dbReference type="InterPro" id="IPR027558">
    <property type="entry name" value="Pre_pil_HX9DG_C"/>
</dbReference>
<evidence type="ECO:0000313" key="4">
    <source>
        <dbReference type="Proteomes" id="UP000319576"/>
    </source>
</evidence>
<gene>
    <name evidence="3" type="ORF">ETAA1_40960</name>
</gene>
<dbReference type="Pfam" id="PF07963">
    <property type="entry name" value="N_methyl"/>
    <property type="match status" value="1"/>
</dbReference>
<proteinExistence type="predicted"/>
<accession>A0A517XX88</accession>
<dbReference type="PANTHER" id="PTHR30093:SF2">
    <property type="entry name" value="TYPE II SECRETION SYSTEM PROTEIN H"/>
    <property type="match status" value="1"/>
</dbReference>
<dbReference type="InterPro" id="IPR012902">
    <property type="entry name" value="N_methyl_site"/>
</dbReference>
<organism evidence="3 4">
    <name type="scientific">Urbifossiella limnaea</name>
    <dbReference type="NCBI Taxonomy" id="2528023"/>
    <lineage>
        <taxon>Bacteria</taxon>
        <taxon>Pseudomonadati</taxon>
        <taxon>Planctomycetota</taxon>
        <taxon>Planctomycetia</taxon>
        <taxon>Gemmatales</taxon>
        <taxon>Gemmataceae</taxon>
        <taxon>Urbifossiella</taxon>
    </lineage>
</organism>
<feature type="transmembrane region" description="Helical" evidence="1">
    <location>
        <begin position="12"/>
        <end position="33"/>
    </location>
</feature>
<dbReference type="Pfam" id="PF07596">
    <property type="entry name" value="SBP_bac_10"/>
    <property type="match status" value="1"/>
</dbReference>
<dbReference type="SUPFAM" id="SSF54523">
    <property type="entry name" value="Pili subunits"/>
    <property type="match status" value="1"/>
</dbReference>
<keyword evidence="4" id="KW-1185">Reference proteome</keyword>
<dbReference type="AlphaFoldDB" id="A0A517XX88"/>
<dbReference type="Gene3D" id="3.30.700.10">
    <property type="entry name" value="Glycoprotein, Type 4 Pilin"/>
    <property type="match status" value="1"/>
</dbReference>
<feature type="domain" description="DUF1559" evidence="2">
    <location>
        <begin position="34"/>
        <end position="321"/>
    </location>
</feature>
<dbReference type="EMBL" id="CP036273">
    <property type="protein sequence ID" value="QDU22120.1"/>
    <property type="molecule type" value="Genomic_DNA"/>
</dbReference>
<evidence type="ECO:0000313" key="3">
    <source>
        <dbReference type="EMBL" id="QDU22120.1"/>
    </source>
</evidence>
<dbReference type="KEGG" id="uli:ETAA1_40960"/>
<sequence>MATRRTRFAFTLIELLVVIAIIAILIGLLLPAVQKVRESAARISCTNNLKQIGIALHSHHDTVGRLPSAHQIGTTWYGPYNGPTHMQDPPGGRTKGSSYPAEGPFWSWMMRIAPHIEQGTVQSKANMSGSGAGWPWWQYFPGTTQTIVGVSVKGFKCPSDPRADLVWTDPGNANNKAALTDYLGVVGRHTWKVGVPYPSTQGGGTRPGQNGLLYVNSGVTFTGIIDGTSNTVMVGERPPANSLEYGWQWAGAGYDESAFGAGDVVLGVREVLYNPSAPSLFDFYRPGNLNDDSHFSHFWSLHTGGSMWLFGDGSVRFITYSAGTAVVGTFNGIPSVTVLEALASRADGDLAPLN</sequence>
<dbReference type="Proteomes" id="UP000319576">
    <property type="component" value="Chromosome"/>
</dbReference>
<name>A0A517XX88_9BACT</name>
<keyword evidence="1" id="KW-1133">Transmembrane helix</keyword>
<dbReference type="InterPro" id="IPR011453">
    <property type="entry name" value="DUF1559"/>
</dbReference>
<keyword evidence="1" id="KW-0472">Membrane</keyword>
<dbReference type="InterPro" id="IPR045584">
    <property type="entry name" value="Pilin-like"/>
</dbReference>
<evidence type="ECO:0000259" key="2">
    <source>
        <dbReference type="Pfam" id="PF07596"/>
    </source>
</evidence>
<dbReference type="NCBIfam" id="TIGR02532">
    <property type="entry name" value="IV_pilin_GFxxxE"/>
    <property type="match status" value="1"/>
</dbReference>
<dbReference type="NCBIfam" id="TIGR04294">
    <property type="entry name" value="pre_pil_HX9DG"/>
    <property type="match status" value="1"/>
</dbReference>
<protein>
    <recommendedName>
        <fullName evidence="2">DUF1559 domain-containing protein</fullName>
    </recommendedName>
</protein>